<keyword evidence="2" id="KW-1185">Reference proteome</keyword>
<accession>A0A4R6PT76</accession>
<gene>
    <name evidence="1" type="ORF">DEU29_102248</name>
</gene>
<name>A0A4R6PT76_9GAMM</name>
<dbReference type="EMBL" id="SNXI01000002">
    <property type="protein sequence ID" value="TDP40347.1"/>
    <property type="molecule type" value="Genomic_DNA"/>
</dbReference>
<evidence type="ECO:0000313" key="2">
    <source>
        <dbReference type="Proteomes" id="UP000295531"/>
    </source>
</evidence>
<reference evidence="1 2" key="1">
    <citation type="submission" date="2019-03" db="EMBL/GenBank/DDBJ databases">
        <title>Freshwater and sediment microbial communities from various areas in North America, analyzing microbe dynamics in response to fracking.</title>
        <authorList>
            <person name="Lamendella R."/>
        </authorList>
    </citation>
    <scope>NUCLEOTIDE SEQUENCE [LARGE SCALE GENOMIC DNA]</scope>
    <source>
        <strain evidence="1 2">18_TX</strain>
    </source>
</reference>
<dbReference type="Proteomes" id="UP000295531">
    <property type="component" value="Unassembled WGS sequence"/>
</dbReference>
<evidence type="ECO:0000313" key="1">
    <source>
        <dbReference type="EMBL" id="TDP40347.1"/>
    </source>
</evidence>
<protein>
    <submittedName>
        <fullName evidence="1">Uncharacterized protein</fullName>
    </submittedName>
</protein>
<dbReference type="AlphaFoldDB" id="A0A4R6PT76"/>
<proteinExistence type="predicted"/>
<sequence>MAKVYEAKIARCREAVTSELTSEGFDLEAAEKVIAAYCTNLQFYSDELKVTQPPETAGKLMKEELTFLSHAISRLKTLQNDRRDALLELAKGRKAKSKY</sequence>
<dbReference type="RefSeq" id="WP_133538804.1">
    <property type="nucleotide sequence ID" value="NZ_SNXI01000002.1"/>
</dbReference>
<organism evidence="1 2">
    <name type="scientific">Idiomarina aquatica</name>
    <dbReference type="NCBI Taxonomy" id="1327752"/>
    <lineage>
        <taxon>Bacteria</taxon>
        <taxon>Pseudomonadati</taxon>
        <taxon>Pseudomonadota</taxon>
        <taxon>Gammaproteobacteria</taxon>
        <taxon>Alteromonadales</taxon>
        <taxon>Idiomarinaceae</taxon>
        <taxon>Idiomarina</taxon>
    </lineage>
</organism>
<comment type="caution">
    <text evidence="1">The sequence shown here is derived from an EMBL/GenBank/DDBJ whole genome shotgun (WGS) entry which is preliminary data.</text>
</comment>